<protein>
    <submittedName>
        <fullName evidence="2">Uncharacterized protein</fullName>
    </submittedName>
</protein>
<feature type="region of interest" description="Disordered" evidence="1">
    <location>
        <begin position="780"/>
        <end position="842"/>
    </location>
</feature>
<feature type="compositionally biased region" description="Basic and acidic residues" evidence="1">
    <location>
        <begin position="338"/>
        <end position="350"/>
    </location>
</feature>
<sequence length="842" mass="91400">MADADTRSEESVDGDVKIGGDRGKDIEGILGNYVGSSYLFHRARNAGGADPRSCADESEETRPLNNAVGGGVGGDIENENSSVEGTDIATTGVDAGDYNKPDSAAKGKAIVTTSVDSVGHNNANSAAGGAAIATTLLSNSNENLDLGSQTPDKSCSQVKKVTDDSFNTQHLNNLVPTKSPKNGVLGFDTVNLFNKKGKSTLSKTVKFKDFAEELETIVEEDIAGKDAVVHAPLQATASLLRNTPPSGVPHSDVGGYCQNAGHESESRTTIKPLAEATMPRQRIYESKYAPAASQSIQLASQNNELASQSNQLLHVGPYVQKFEYLPRAPRKAQVSHQPQHDRSDHRDETRMGNAQLRKLQQTLDDERKAHKIELERIEIRARDRYGTALQQITSDILGQRATLIQQTVHLKEWELDLNAREAMTRKIEHLLAIGQKQIAGPEADAQDLDTFIKVDKEIIREKVTHEIRRHDRQVDAQLAIKREKLNHREATIESREKTYSTLYKAQVANKLEAEIRADLEKATAEQEITGYNRGLAEGKALGEAEGNEELRQLWYDKGFAACHGMMDRIKRFQAGLLAHDSPELTFLFDQSHPDNPFTRGLQIGRRGMAVSFQPSSALNGPADQTLSLLFPGSSVPAAIRDSQPAGLTARDDHTTANNNAANTPIQSHPYAHLAGSGNANAKTHENGLGDNRPIYEQECRPAYGWPNAFNAFGKPPHPYASAYSNASVKNHIDGADATHPPPDLYQSGVDHHNTPSASGVPSPMANPLFGVPLYPSLQAQAQAQAQLPRSPTGNRTNDSVGRPNGEVSIFLSGKRLLPHGQAEGEDERVHGTDTQVNLIDLS</sequence>
<dbReference type="OrthoDB" id="3794025at2759"/>
<accession>A0A9P6KP75</accession>
<organism evidence="2 3">
    <name type="scientific">Paraphaeosphaeria minitans</name>
    <dbReference type="NCBI Taxonomy" id="565426"/>
    <lineage>
        <taxon>Eukaryota</taxon>
        <taxon>Fungi</taxon>
        <taxon>Dikarya</taxon>
        <taxon>Ascomycota</taxon>
        <taxon>Pezizomycotina</taxon>
        <taxon>Dothideomycetes</taxon>
        <taxon>Pleosporomycetidae</taxon>
        <taxon>Pleosporales</taxon>
        <taxon>Massarineae</taxon>
        <taxon>Didymosphaeriaceae</taxon>
        <taxon>Paraphaeosphaeria</taxon>
    </lineage>
</organism>
<evidence type="ECO:0000313" key="2">
    <source>
        <dbReference type="EMBL" id="KAF9733496.1"/>
    </source>
</evidence>
<proteinExistence type="predicted"/>
<dbReference type="AlphaFoldDB" id="A0A9P6KP75"/>
<keyword evidence="3" id="KW-1185">Reference proteome</keyword>
<feature type="region of interest" description="Disordered" evidence="1">
    <location>
        <begin position="328"/>
        <end position="352"/>
    </location>
</feature>
<reference evidence="2" key="1">
    <citation type="journal article" date="2020" name="Mol. Plant Microbe Interact.">
        <title>Genome Sequence of the Biocontrol Agent Coniothyrium minitans strain Conio (IMI 134523).</title>
        <authorList>
            <person name="Patel D."/>
            <person name="Shittu T.A."/>
            <person name="Baroncelli R."/>
            <person name="Muthumeenakshi S."/>
            <person name="Osborne T.H."/>
            <person name="Janganan T.K."/>
            <person name="Sreenivasaprasad S."/>
        </authorList>
    </citation>
    <scope>NUCLEOTIDE SEQUENCE</scope>
    <source>
        <strain evidence="2">Conio</strain>
    </source>
</reference>
<feature type="region of interest" description="Disordered" evidence="1">
    <location>
        <begin position="1"/>
        <end position="23"/>
    </location>
</feature>
<evidence type="ECO:0000313" key="3">
    <source>
        <dbReference type="Proteomes" id="UP000756921"/>
    </source>
</evidence>
<gene>
    <name evidence="2" type="ORF">PMIN01_07839</name>
</gene>
<dbReference type="EMBL" id="WJXW01000008">
    <property type="protein sequence ID" value="KAF9733496.1"/>
    <property type="molecule type" value="Genomic_DNA"/>
</dbReference>
<feature type="compositionally biased region" description="Polar residues" evidence="1">
    <location>
        <begin position="832"/>
        <end position="842"/>
    </location>
</feature>
<dbReference type="Proteomes" id="UP000756921">
    <property type="component" value="Unassembled WGS sequence"/>
</dbReference>
<name>A0A9P6KP75_9PLEO</name>
<comment type="caution">
    <text evidence="2">The sequence shown here is derived from an EMBL/GenBank/DDBJ whole genome shotgun (WGS) entry which is preliminary data.</text>
</comment>
<feature type="compositionally biased region" description="Polar residues" evidence="1">
    <location>
        <begin position="787"/>
        <end position="799"/>
    </location>
</feature>
<feature type="region of interest" description="Disordered" evidence="1">
    <location>
        <begin position="45"/>
        <end position="103"/>
    </location>
</feature>
<evidence type="ECO:0000256" key="1">
    <source>
        <dbReference type="SAM" id="MobiDB-lite"/>
    </source>
</evidence>